<comment type="subcellular location">
    <subcellularLocation>
        <location evidence="1">Apical cell membrane</location>
        <topology evidence="1">Multi-pass membrane protein</topology>
    </subcellularLocation>
    <subcellularLocation>
        <location evidence="2">Cytoplasmic vesicle membrane</location>
        <topology evidence="2">Multi-pass membrane protein</topology>
    </subcellularLocation>
</comment>
<dbReference type="PANTHER" id="PTHR11690">
    <property type="entry name" value="AMILORIDE-SENSITIVE SODIUM CHANNEL-RELATED"/>
    <property type="match status" value="1"/>
</dbReference>
<evidence type="ECO:0000256" key="6">
    <source>
        <dbReference type="ARBA" id="ARBA00022692"/>
    </source>
</evidence>
<dbReference type="Gene3D" id="2.60.470.10">
    <property type="entry name" value="Acid-sensing ion channels like domains"/>
    <property type="match status" value="1"/>
</dbReference>
<dbReference type="OMA" id="QRETCIS"/>
<evidence type="ECO:0000256" key="5">
    <source>
        <dbReference type="ARBA" id="ARBA00022475"/>
    </source>
</evidence>
<keyword evidence="4" id="KW-0894">Sodium channel</keyword>
<evidence type="ECO:0000256" key="19">
    <source>
        <dbReference type="SAM" id="Phobius"/>
    </source>
</evidence>
<keyword evidence="9" id="KW-0406">Ion transport</keyword>
<dbReference type="GO" id="GO:0016324">
    <property type="term" value="C:apical plasma membrane"/>
    <property type="evidence" value="ECO:0007669"/>
    <property type="project" value="UniProtKB-SubCell"/>
</dbReference>
<evidence type="ECO:0000256" key="9">
    <source>
        <dbReference type="ARBA" id="ARBA00023065"/>
    </source>
</evidence>
<evidence type="ECO:0000256" key="10">
    <source>
        <dbReference type="ARBA" id="ARBA00023136"/>
    </source>
</evidence>
<evidence type="ECO:0000256" key="15">
    <source>
        <dbReference type="ARBA" id="ARBA00036239"/>
    </source>
</evidence>
<evidence type="ECO:0000313" key="21">
    <source>
        <dbReference type="Proteomes" id="UP000694388"/>
    </source>
</evidence>
<keyword evidence="14" id="KW-0968">Cytoplasmic vesicle</keyword>
<evidence type="ECO:0000256" key="2">
    <source>
        <dbReference type="ARBA" id="ARBA00004439"/>
    </source>
</evidence>
<evidence type="ECO:0000256" key="17">
    <source>
        <dbReference type="ARBA" id="ARBA00050053"/>
    </source>
</evidence>
<evidence type="ECO:0000256" key="3">
    <source>
        <dbReference type="ARBA" id="ARBA00022448"/>
    </source>
</evidence>
<accession>A0A8C4Q8N8</accession>
<dbReference type="GeneTree" id="ENSGT00940000160893"/>
<dbReference type="AlphaFoldDB" id="A0A8C4Q8N8"/>
<evidence type="ECO:0000256" key="11">
    <source>
        <dbReference type="ARBA" id="ARBA00023157"/>
    </source>
</evidence>
<keyword evidence="13" id="KW-0407">Ion channel</keyword>
<protein>
    <recommendedName>
        <fullName evidence="17">Amiloride-sensitive sodium channel subunit beta</fullName>
    </recommendedName>
</protein>
<evidence type="ECO:0000256" key="4">
    <source>
        <dbReference type="ARBA" id="ARBA00022461"/>
    </source>
</evidence>
<dbReference type="Ensembl" id="ENSEBUT00000012316.1">
    <property type="protein sequence ID" value="ENSEBUP00000011740.1"/>
    <property type="gene ID" value="ENSEBUG00000007508.1"/>
</dbReference>
<name>A0A8C4Q8N8_EPTBU</name>
<dbReference type="Pfam" id="PF00858">
    <property type="entry name" value="ASC"/>
    <property type="match status" value="1"/>
</dbReference>
<evidence type="ECO:0000313" key="20">
    <source>
        <dbReference type="Ensembl" id="ENSEBUP00000011716.1"/>
    </source>
</evidence>
<dbReference type="Proteomes" id="UP000694388">
    <property type="component" value="Unplaced"/>
</dbReference>
<keyword evidence="7 19" id="KW-1133">Transmembrane helix</keyword>
<organism evidence="20 21">
    <name type="scientific">Eptatretus burgeri</name>
    <name type="common">Inshore hagfish</name>
    <dbReference type="NCBI Taxonomy" id="7764"/>
    <lineage>
        <taxon>Eukaryota</taxon>
        <taxon>Metazoa</taxon>
        <taxon>Chordata</taxon>
        <taxon>Craniata</taxon>
        <taxon>Vertebrata</taxon>
        <taxon>Cyclostomata</taxon>
        <taxon>Myxini</taxon>
        <taxon>Myxiniformes</taxon>
        <taxon>Myxinidae</taxon>
        <taxon>Eptatretinae</taxon>
        <taxon>Eptatretus</taxon>
    </lineage>
</organism>
<comment type="catalytic activity">
    <reaction evidence="15">
        <text>Na(+)(in) = Na(+)(out)</text>
        <dbReference type="Rhea" id="RHEA:34963"/>
        <dbReference type="ChEBI" id="CHEBI:29101"/>
    </reaction>
</comment>
<dbReference type="InterPro" id="IPR001873">
    <property type="entry name" value="ENaC"/>
</dbReference>
<dbReference type="GO" id="GO:0030659">
    <property type="term" value="C:cytoplasmic vesicle membrane"/>
    <property type="evidence" value="ECO:0007669"/>
    <property type="project" value="UniProtKB-SubCell"/>
</dbReference>
<keyword evidence="11" id="KW-1015">Disulfide bond</keyword>
<dbReference type="PROSITE" id="PS01206">
    <property type="entry name" value="ASC"/>
    <property type="match status" value="1"/>
</dbReference>
<evidence type="ECO:0000256" key="7">
    <source>
        <dbReference type="ARBA" id="ARBA00022989"/>
    </source>
</evidence>
<keyword evidence="5" id="KW-1003">Cell membrane</keyword>
<dbReference type="Gene3D" id="1.10.287.770">
    <property type="entry name" value="YojJ-like"/>
    <property type="match status" value="1"/>
</dbReference>
<dbReference type="InterPro" id="IPR020903">
    <property type="entry name" value="ENaC_CS"/>
</dbReference>
<dbReference type="NCBIfam" id="TIGR00859">
    <property type="entry name" value="ENaC"/>
    <property type="match status" value="1"/>
</dbReference>
<dbReference type="GO" id="GO:0015280">
    <property type="term" value="F:ligand-gated sodium channel activity"/>
    <property type="evidence" value="ECO:0007669"/>
    <property type="project" value="InterPro"/>
</dbReference>
<evidence type="ECO:0000256" key="14">
    <source>
        <dbReference type="ARBA" id="ARBA00023329"/>
    </source>
</evidence>
<feature type="region of interest" description="Disordered" evidence="18">
    <location>
        <begin position="606"/>
        <end position="642"/>
    </location>
</feature>
<keyword evidence="6 19" id="KW-0812">Transmembrane</keyword>
<evidence type="ECO:0000256" key="1">
    <source>
        <dbReference type="ARBA" id="ARBA00004424"/>
    </source>
</evidence>
<evidence type="ECO:0000256" key="8">
    <source>
        <dbReference type="ARBA" id="ARBA00023053"/>
    </source>
</evidence>
<feature type="transmembrane region" description="Helical" evidence="19">
    <location>
        <begin position="50"/>
        <end position="68"/>
    </location>
</feature>
<evidence type="ECO:0000256" key="18">
    <source>
        <dbReference type="SAM" id="MobiDB-lite"/>
    </source>
</evidence>
<keyword evidence="21" id="KW-1185">Reference proteome</keyword>
<sequence length="667" mass="75787">MWLRKYMTRALHRIQKGPLFTTSELLIWYCQNTNTHGPGRIIAGGPKKRTAWMLITLTVLCVMLWQWYEIAQEYLSYGVTVTVTMGFQKLNFPAVTICNLNPYRFSAINKYIEELDNYTQLVLNGLYTNVGRDEWKFSHGLTKHWEFTPLVWIEKFPNGFRVTEIVSGRCEWKNGTLPQVVPSMMVLQDNRLSQEQPKGNKKVIGFRLCDLSGHECLYKVFNCAVNAIRAWYQLQLLDLLGDLSQADKAKLGYTAKDLIHACIFSGQICEAKSQARNLSSFFHPIYGNCYTFNSEDDDPLQVSNPGMEFGMSLILSIDQHDYIPHLMSSAGALVMLHPQGSYPFLQEGGIHILPGMETSVGIEVEDIELLGPPYSNCTKDGLDLSVPNLYNMTYSFQVCLSSCFQMHMVRECGCGYYLYPLPPGTEYCQKNSHWAYCYYKLYNRLSHENTSCMDACKQPCSDKDYQMTISMADWPSETSEKWIFHILSKEKNMSAGTKINRNDIMKLNLYFEEFNHKTTKESPAQTLITLLSNFGGLFGLWMGGSVLCIIEAAEIIVDLMWIGIIWLTAKTKELRARAQNHQPSFSDAPPSIQQLEQQGHVNSACETETVPGVGDGGDPPAAQTDEVESVQQPIPSTPPPKYEALNVRCPHLLKCDSKRWEEFVDRL</sequence>
<dbReference type="PANTHER" id="PTHR11690:SF18">
    <property type="entry name" value="AMILORIDE-SENSITIVE SODIUM CHANNEL SUBUNIT BETA"/>
    <property type="match status" value="1"/>
</dbReference>
<evidence type="ECO:0000256" key="12">
    <source>
        <dbReference type="ARBA" id="ARBA00023201"/>
    </source>
</evidence>
<comment type="similarity">
    <text evidence="16">Belongs to the amiloride-sensitive sodium channel (TC 1.A.6) family. SCNN1B subfamily.</text>
</comment>
<evidence type="ECO:0000256" key="13">
    <source>
        <dbReference type="ARBA" id="ARBA00023303"/>
    </source>
</evidence>
<keyword evidence="10 19" id="KW-0472">Membrane</keyword>
<evidence type="ECO:0000256" key="16">
    <source>
        <dbReference type="ARBA" id="ARBA00038224"/>
    </source>
</evidence>
<proteinExistence type="inferred from homology"/>
<dbReference type="PRINTS" id="PR01078">
    <property type="entry name" value="AMINACHANNEL"/>
</dbReference>
<dbReference type="Ensembl" id="ENSEBUT00000012291.1">
    <property type="protein sequence ID" value="ENSEBUP00000011716.1"/>
    <property type="gene ID" value="ENSEBUG00000007508.1"/>
</dbReference>
<dbReference type="InterPro" id="IPR004724">
    <property type="entry name" value="ENaC_chordates"/>
</dbReference>
<keyword evidence="12" id="KW-0739">Sodium transport</keyword>
<reference evidence="20" key="1">
    <citation type="submission" date="2025-05" db="UniProtKB">
        <authorList>
            <consortium name="Ensembl"/>
        </authorList>
    </citation>
    <scope>IDENTIFICATION</scope>
</reference>
<keyword evidence="3" id="KW-0813">Transport</keyword>
<keyword evidence="8" id="KW-0915">Sodium</keyword>